<dbReference type="GO" id="GO:0042826">
    <property type="term" value="F:histone deacetylase binding"/>
    <property type="evidence" value="ECO:0000318"/>
    <property type="project" value="GO_Central"/>
</dbReference>
<keyword evidence="2" id="KW-0217">Developmental protein</keyword>
<evidence type="ECO:0000256" key="3">
    <source>
        <dbReference type="ARBA" id="ARBA00022553"/>
    </source>
</evidence>
<dbReference type="GO" id="GO:0000978">
    <property type="term" value="F:RNA polymerase II cis-regulatory region sequence-specific DNA binding"/>
    <property type="evidence" value="ECO:0000318"/>
    <property type="project" value="GO_Central"/>
</dbReference>
<dbReference type="PANTHER" id="PTHR11945:SF534">
    <property type="entry name" value="MYOCYTE-SPECIFIC ENHANCER FACTOR 2"/>
    <property type="match status" value="1"/>
</dbReference>
<dbReference type="AlphaFoldDB" id="F6VIZ2"/>
<evidence type="ECO:0000256" key="6">
    <source>
        <dbReference type="ARBA" id="ARBA00023125"/>
    </source>
</evidence>
<feature type="compositionally biased region" description="Basic and acidic residues" evidence="10">
    <location>
        <begin position="375"/>
        <end position="388"/>
    </location>
</feature>
<dbReference type="Gene3D" id="3.40.1810.10">
    <property type="entry name" value="Transcription factor, MADS-box"/>
    <property type="match status" value="1"/>
</dbReference>
<dbReference type="InterPro" id="IPR036879">
    <property type="entry name" value="TF_MADSbox_sf"/>
</dbReference>
<evidence type="ECO:0000256" key="1">
    <source>
        <dbReference type="ARBA" id="ARBA00004123"/>
    </source>
</evidence>
<evidence type="ECO:0000256" key="2">
    <source>
        <dbReference type="ARBA" id="ARBA00022473"/>
    </source>
</evidence>
<feature type="domain" description="MADS-box" evidence="11">
    <location>
        <begin position="1"/>
        <end position="61"/>
    </location>
</feature>
<dbReference type="FunCoup" id="F6VIZ2">
    <property type="interactions" value="5"/>
</dbReference>
<evidence type="ECO:0000313" key="13">
    <source>
        <dbReference type="Proteomes" id="UP000008144"/>
    </source>
</evidence>
<reference evidence="12" key="2">
    <citation type="submission" date="2025-08" db="UniProtKB">
        <authorList>
            <consortium name="Ensembl"/>
        </authorList>
    </citation>
    <scope>IDENTIFICATION</scope>
</reference>
<feature type="region of interest" description="Disordered" evidence="10">
    <location>
        <begin position="375"/>
        <end position="439"/>
    </location>
</feature>
<dbReference type="GO" id="GO:0000981">
    <property type="term" value="F:DNA-binding transcription factor activity, RNA polymerase II-specific"/>
    <property type="evidence" value="ECO:0000318"/>
    <property type="project" value="GO_Central"/>
</dbReference>
<dbReference type="STRING" id="7719.ENSCINP00000028090"/>
<evidence type="ECO:0000256" key="9">
    <source>
        <dbReference type="ARBA" id="ARBA00023242"/>
    </source>
</evidence>
<comment type="subcellular location">
    <subcellularLocation>
        <location evidence="1">Nucleus</location>
    </subcellularLocation>
</comment>
<accession>F6VIZ2</accession>
<dbReference type="InterPro" id="IPR033896">
    <property type="entry name" value="MEF2-like_N"/>
</dbReference>
<evidence type="ECO:0000256" key="4">
    <source>
        <dbReference type="ARBA" id="ARBA00022782"/>
    </source>
</evidence>
<keyword evidence="5" id="KW-0805">Transcription regulation</keyword>
<evidence type="ECO:0000256" key="10">
    <source>
        <dbReference type="SAM" id="MobiDB-lite"/>
    </source>
</evidence>
<protein>
    <submittedName>
        <fullName evidence="12">Transcription factor protein</fullName>
    </submittedName>
</protein>
<evidence type="ECO:0000256" key="8">
    <source>
        <dbReference type="ARBA" id="ARBA00023163"/>
    </source>
</evidence>
<dbReference type="GO" id="GO:0007507">
    <property type="term" value="P:heart development"/>
    <property type="evidence" value="ECO:0007669"/>
    <property type="project" value="UniProtKB-ARBA"/>
</dbReference>
<dbReference type="GO" id="GO:0030154">
    <property type="term" value="P:cell differentiation"/>
    <property type="evidence" value="ECO:0000318"/>
    <property type="project" value="GO_Central"/>
</dbReference>
<reference evidence="12" key="3">
    <citation type="submission" date="2025-09" db="UniProtKB">
        <authorList>
            <consortium name="Ensembl"/>
        </authorList>
    </citation>
    <scope>IDENTIFICATION</scope>
</reference>
<evidence type="ECO:0000256" key="7">
    <source>
        <dbReference type="ARBA" id="ARBA00023159"/>
    </source>
</evidence>
<dbReference type="PROSITE" id="PS00350">
    <property type="entry name" value="MADS_BOX_1"/>
    <property type="match status" value="1"/>
</dbReference>
<keyword evidence="7" id="KW-0010">Activator</keyword>
<proteinExistence type="predicted"/>
<dbReference type="PANTHER" id="PTHR11945">
    <property type="entry name" value="MADS BOX PROTEIN"/>
    <property type="match status" value="1"/>
</dbReference>
<dbReference type="Ensembl" id="ENSCINT00000028336.2">
    <property type="protein sequence ID" value="ENSCINP00000028090.2"/>
    <property type="gene ID" value="ENSCING00000000628.3"/>
</dbReference>
<dbReference type="HOGENOM" id="CLU_022902_4_0_1"/>
<dbReference type="Pfam" id="PF00319">
    <property type="entry name" value="SRF-TF"/>
    <property type="match status" value="1"/>
</dbReference>
<dbReference type="PROSITE" id="PS50066">
    <property type="entry name" value="MADS_BOX_2"/>
    <property type="match status" value="1"/>
</dbReference>
<keyword evidence="3" id="KW-0597">Phosphoprotein</keyword>
<keyword evidence="8" id="KW-0804">Transcription</keyword>
<name>F6VIZ2_CIOIN</name>
<feature type="region of interest" description="Disordered" evidence="10">
    <location>
        <begin position="172"/>
        <end position="272"/>
    </location>
</feature>
<dbReference type="Pfam" id="PF12347">
    <property type="entry name" value="HJURP_C"/>
    <property type="match status" value="1"/>
</dbReference>
<dbReference type="PRINTS" id="PR00404">
    <property type="entry name" value="MADSDOMAIN"/>
</dbReference>
<keyword evidence="9" id="KW-0539">Nucleus</keyword>
<evidence type="ECO:0000256" key="5">
    <source>
        <dbReference type="ARBA" id="ARBA00023015"/>
    </source>
</evidence>
<dbReference type="CDD" id="cd00265">
    <property type="entry name" value="MADS_MEF2_like"/>
    <property type="match status" value="1"/>
</dbReference>
<dbReference type="SMART" id="SM00432">
    <property type="entry name" value="MADS"/>
    <property type="match status" value="1"/>
</dbReference>
<dbReference type="InParanoid" id="F6VIZ2"/>
<dbReference type="SUPFAM" id="SSF55455">
    <property type="entry name" value="SRF-like"/>
    <property type="match status" value="1"/>
</dbReference>
<dbReference type="FunFam" id="3.40.1810.10:FF:000001">
    <property type="entry name" value="Myocyte-specific enhancer factor 2A homolog"/>
    <property type="match status" value="1"/>
</dbReference>
<keyword evidence="4" id="KW-0221">Differentiation</keyword>
<dbReference type="InterPro" id="IPR022102">
    <property type="entry name" value="HJURP_C"/>
</dbReference>
<dbReference type="Proteomes" id="UP000008144">
    <property type="component" value="Unassembled WGS sequence"/>
</dbReference>
<dbReference type="GO" id="GO:0045944">
    <property type="term" value="P:positive regulation of transcription by RNA polymerase II"/>
    <property type="evidence" value="ECO:0000318"/>
    <property type="project" value="GO_Central"/>
</dbReference>
<reference evidence="13" key="1">
    <citation type="journal article" date="2002" name="Science">
        <title>The draft genome of Ciona intestinalis: insights into chordate and vertebrate origins.</title>
        <authorList>
            <person name="Dehal P."/>
            <person name="Satou Y."/>
            <person name="Campbell R.K."/>
            <person name="Chapman J."/>
            <person name="Degnan B."/>
            <person name="De Tomaso A."/>
            <person name="Davidson B."/>
            <person name="Di Gregorio A."/>
            <person name="Gelpke M."/>
            <person name="Goodstein D.M."/>
            <person name="Harafuji N."/>
            <person name="Hastings K.E."/>
            <person name="Ho I."/>
            <person name="Hotta K."/>
            <person name="Huang W."/>
            <person name="Kawashima T."/>
            <person name="Lemaire P."/>
            <person name="Martinez D."/>
            <person name="Meinertzhagen I.A."/>
            <person name="Necula S."/>
            <person name="Nonaka M."/>
            <person name="Putnam N."/>
            <person name="Rash S."/>
            <person name="Saiga H."/>
            <person name="Satake M."/>
            <person name="Terry A."/>
            <person name="Yamada L."/>
            <person name="Wang H.G."/>
            <person name="Awazu S."/>
            <person name="Azumi K."/>
            <person name="Boore J."/>
            <person name="Branno M."/>
            <person name="Chin-Bow S."/>
            <person name="DeSantis R."/>
            <person name="Doyle S."/>
            <person name="Francino P."/>
            <person name="Keys D.N."/>
            <person name="Haga S."/>
            <person name="Hayashi H."/>
            <person name="Hino K."/>
            <person name="Imai K.S."/>
            <person name="Inaba K."/>
            <person name="Kano S."/>
            <person name="Kobayashi K."/>
            <person name="Kobayashi M."/>
            <person name="Lee B.I."/>
            <person name="Makabe K.W."/>
            <person name="Manohar C."/>
            <person name="Matassi G."/>
            <person name="Medina M."/>
            <person name="Mochizuki Y."/>
            <person name="Mount S."/>
            <person name="Morishita T."/>
            <person name="Miura S."/>
            <person name="Nakayama A."/>
            <person name="Nishizaka S."/>
            <person name="Nomoto H."/>
            <person name="Ohta F."/>
            <person name="Oishi K."/>
            <person name="Rigoutsos I."/>
            <person name="Sano M."/>
            <person name="Sasaki A."/>
            <person name="Sasakura Y."/>
            <person name="Shoguchi E."/>
            <person name="Shin-i T."/>
            <person name="Spagnuolo A."/>
            <person name="Stainier D."/>
            <person name="Suzuki M.M."/>
            <person name="Tassy O."/>
            <person name="Takatori N."/>
            <person name="Tokuoka M."/>
            <person name="Yagi K."/>
            <person name="Yoshizaki F."/>
            <person name="Wada S."/>
            <person name="Zhang C."/>
            <person name="Hyatt P.D."/>
            <person name="Larimer F."/>
            <person name="Detter C."/>
            <person name="Doggett N."/>
            <person name="Glavina T."/>
            <person name="Hawkins T."/>
            <person name="Richardson P."/>
            <person name="Lucas S."/>
            <person name="Kohara Y."/>
            <person name="Levine M."/>
            <person name="Satoh N."/>
            <person name="Rokhsar D.S."/>
        </authorList>
    </citation>
    <scope>NUCLEOTIDE SEQUENCE [LARGE SCALE GENOMIC DNA]</scope>
</reference>
<keyword evidence="13" id="KW-1185">Reference proteome</keyword>
<keyword evidence="6" id="KW-0238">DNA-binding</keyword>
<organism evidence="12 13">
    <name type="scientific">Ciona intestinalis</name>
    <name type="common">Transparent sea squirt</name>
    <name type="synonym">Ascidia intestinalis</name>
    <dbReference type="NCBI Taxonomy" id="7719"/>
    <lineage>
        <taxon>Eukaryota</taxon>
        <taxon>Metazoa</taxon>
        <taxon>Chordata</taxon>
        <taxon>Tunicata</taxon>
        <taxon>Ascidiacea</taxon>
        <taxon>Phlebobranchia</taxon>
        <taxon>Cionidae</taxon>
        <taxon>Ciona</taxon>
    </lineage>
</organism>
<dbReference type="GO" id="GO:0046983">
    <property type="term" value="F:protein dimerization activity"/>
    <property type="evidence" value="ECO:0007669"/>
    <property type="project" value="InterPro"/>
</dbReference>
<dbReference type="InterPro" id="IPR002100">
    <property type="entry name" value="TF_MADSbox"/>
</dbReference>
<sequence length="439" mass="48926">MGRKKIQISRIGDERNRQVTFTKRKFGLMKKAYELSVLCDCEIALIIFNSSNKLFQYASTDMDKVLLKYTEYNEPHESRTNADIIEMLNKKDNKNCDSPDVDHQAQLPTPGTLQRYETINKQFDDMINSMRPPPQQDFSSMPVTVPVTGIHPLHGYPSPIGMHQIQHEQVNDPNLLYPHHPPNRRSPLPKSPLARGHSPSRSPSGQMYSPEVSMISDTPSPGGNGYSGGNQPPPPQQRGPSPHMDRTSPMPHKPMQQSPTSPARGHRPGLHVVIPPSRNMPGMDGGNDQLSTPVVSLATPNIIQQYQHAPQTSYNPVDYQVLAGGEVTGFASPGSLLQNWPHQSPFPQPLTTPQHLLPHPSLMTQQVPMIRIKREPETEASPDKDPDQRPAAGRSPMEVMSPYEMRMDDRSMMVENGGNLPVKRQRVESGPNASPTWTT</sequence>
<gene>
    <name evidence="12" type="primary">mef2</name>
</gene>
<dbReference type="GO" id="GO:0005634">
    <property type="term" value="C:nucleus"/>
    <property type="evidence" value="ECO:0007669"/>
    <property type="project" value="UniProtKB-SubCell"/>
</dbReference>
<evidence type="ECO:0000259" key="11">
    <source>
        <dbReference type="PROSITE" id="PS50066"/>
    </source>
</evidence>
<dbReference type="GeneTree" id="ENSGT00940000169350"/>
<evidence type="ECO:0000313" key="12">
    <source>
        <dbReference type="Ensembl" id="ENSCINP00000028090.2"/>
    </source>
</evidence>